<evidence type="ECO:0000259" key="1">
    <source>
        <dbReference type="Pfam" id="PF00535"/>
    </source>
</evidence>
<dbReference type="EMBL" id="BARV01021040">
    <property type="protein sequence ID" value="GAI19530.1"/>
    <property type="molecule type" value="Genomic_DNA"/>
</dbReference>
<feature type="domain" description="Glycosyltransferase 2-like" evidence="1">
    <location>
        <begin position="6"/>
        <end position="40"/>
    </location>
</feature>
<dbReference type="Pfam" id="PF00535">
    <property type="entry name" value="Glycos_transf_2"/>
    <property type="match status" value="1"/>
</dbReference>
<feature type="non-terminal residue" evidence="2">
    <location>
        <position position="45"/>
    </location>
</feature>
<organism evidence="2">
    <name type="scientific">marine sediment metagenome</name>
    <dbReference type="NCBI Taxonomy" id="412755"/>
    <lineage>
        <taxon>unclassified sequences</taxon>
        <taxon>metagenomes</taxon>
        <taxon>ecological metagenomes</taxon>
    </lineage>
</organism>
<dbReference type="SUPFAM" id="SSF53448">
    <property type="entry name" value="Nucleotide-diphospho-sugar transferases"/>
    <property type="match status" value="1"/>
</dbReference>
<evidence type="ECO:0000313" key="2">
    <source>
        <dbReference type="EMBL" id="GAI19530.1"/>
    </source>
</evidence>
<gene>
    <name evidence="2" type="ORF">S06H3_34953</name>
</gene>
<proteinExistence type="predicted"/>
<dbReference type="InterPro" id="IPR001173">
    <property type="entry name" value="Glyco_trans_2-like"/>
</dbReference>
<dbReference type="CDD" id="cd00761">
    <property type="entry name" value="Glyco_tranf_GTA_type"/>
    <property type="match status" value="1"/>
</dbReference>
<accession>X1MY10</accession>
<dbReference type="AlphaFoldDB" id="X1MY10"/>
<comment type="caution">
    <text evidence="2">The sequence shown here is derived from an EMBL/GenBank/DDBJ whole genome shotgun (WGS) entry which is preliminary data.</text>
</comment>
<protein>
    <recommendedName>
        <fullName evidence="1">Glycosyltransferase 2-like domain-containing protein</fullName>
    </recommendedName>
</protein>
<sequence length="45" mass="5211">MARVAVILTSYNRPIMVRKTINSVLRQTWGNFTLYIMDDKGRIPA</sequence>
<dbReference type="Gene3D" id="3.90.550.10">
    <property type="entry name" value="Spore Coat Polysaccharide Biosynthesis Protein SpsA, Chain A"/>
    <property type="match status" value="1"/>
</dbReference>
<reference evidence="2" key="1">
    <citation type="journal article" date="2014" name="Front. Microbiol.">
        <title>High frequency of phylogenetically diverse reductive dehalogenase-homologous genes in deep subseafloor sedimentary metagenomes.</title>
        <authorList>
            <person name="Kawai M."/>
            <person name="Futagami T."/>
            <person name="Toyoda A."/>
            <person name="Takaki Y."/>
            <person name="Nishi S."/>
            <person name="Hori S."/>
            <person name="Arai W."/>
            <person name="Tsubouchi T."/>
            <person name="Morono Y."/>
            <person name="Uchiyama I."/>
            <person name="Ito T."/>
            <person name="Fujiyama A."/>
            <person name="Inagaki F."/>
            <person name="Takami H."/>
        </authorList>
    </citation>
    <scope>NUCLEOTIDE SEQUENCE</scope>
    <source>
        <strain evidence="2">Expedition CK06-06</strain>
    </source>
</reference>
<dbReference type="InterPro" id="IPR029044">
    <property type="entry name" value="Nucleotide-diphossugar_trans"/>
</dbReference>
<name>X1MY10_9ZZZZ</name>